<protein>
    <submittedName>
        <fullName evidence="1">Uncharacterized protein</fullName>
    </submittedName>
</protein>
<reference evidence="1" key="1">
    <citation type="submission" date="2014-05" db="EMBL/GenBank/DDBJ databases">
        <authorList>
            <person name="Chronopoulou M."/>
        </authorList>
    </citation>
    <scope>NUCLEOTIDE SEQUENCE</scope>
    <source>
        <tissue evidence="1">Whole organism</tissue>
    </source>
</reference>
<dbReference type="EMBL" id="HACA01004383">
    <property type="protein sequence ID" value="CDW21744.1"/>
    <property type="molecule type" value="Transcribed_RNA"/>
</dbReference>
<accession>A0A0K2T6P1</accession>
<evidence type="ECO:0000313" key="1">
    <source>
        <dbReference type="EMBL" id="CDW21744.1"/>
    </source>
</evidence>
<organism evidence="1">
    <name type="scientific">Lepeophtheirus salmonis</name>
    <name type="common">Salmon louse</name>
    <name type="synonym">Caligus salmonis</name>
    <dbReference type="NCBI Taxonomy" id="72036"/>
    <lineage>
        <taxon>Eukaryota</taxon>
        <taxon>Metazoa</taxon>
        <taxon>Ecdysozoa</taxon>
        <taxon>Arthropoda</taxon>
        <taxon>Crustacea</taxon>
        <taxon>Multicrustacea</taxon>
        <taxon>Hexanauplia</taxon>
        <taxon>Copepoda</taxon>
        <taxon>Siphonostomatoida</taxon>
        <taxon>Caligidae</taxon>
        <taxon>Lepeophtheirus</taxon>
    </lineage>
</organism>
<sequence>MLPHRLGRISGDRCVCVLNYPDFTASTAVWRPLKVLTCSHHAFYLVKKNPGAPHNLHNLLSTHMGLEQIRHLCHFVSRLTTVDF</sequence>
<proteinExistence type="predicted"/>
<name>A0A0K2T6P1_LEPSM</name>
<dbReference type="AlphaFoldDB" id="A0A0K2T6P1"/>